<reference evidence="7" key="1">
    <citation type="submission" date="2016-10" db="EMBL/GenBank/DDBJ databases">
        <authorList>
            <person name="Varghese N."/>
        </authorList>
    </citation>
    <scope>NUCLEOTIDE SEQUENCE [LARGE SCALE GENOMIC DNA]</scope>
    <source>
        <strain evidence="7">ACV-9</strain>
    </source>
</reference>
<evidence type="ECO:0000256" key="3">
    <source>
        <dbReference type="ARBA" id="ARBA00024867"/>
    </source>
</evidence>
<proteinExistence type="predicted"/>
<dbReference type="PANTHER" id="PTHR44591">
    <property type="entry name" value="STRESS RESPONSE REGULATOR PROTEIN 1"/>
    <property type="match status" value="1"/>
</dbReference>
<dbReference type="RefSeq" id="WP_074788865.1">
    <property type="nucleotide sequence ID" value="NZ_FNZX01000003.1"/>
</dbReference>
<dbReference type="InterPro" id="IPR001789">
    <property type="entry name" value="Sig_transdc_resp-reg_receiver"/>
</dbReference>
<dbReference type="PANTHER" id="PTHR44591:SF3">
    <property type="entry name" value="RESPONSE REGULATORY DOMAIN-CONTAINING PROTEIN"/>
    <property type="match status" value="1"/>
</dbReference>
<dbReference type="AlphaFoldDB" id="A0A1H7F8S7"/>
<keyword evidence="7" id="KW-1185">Reference proteome</keyword>
<evidence type="ECO:0000259" key="5">
    <source>
        <dbReference type="PROSITE" id="PS50110"/>
    </source>
</evidence>
<dbReference type="SMART" id="SM00448">
    <property type="entry name" value="REC"/>
    <property type="match status" value="1"/>
</dbReference>
<evidence type="ECO:0000256" key="2">
    <source>
        <dbReference type="ARBA" id="ARBA00022553"/>
    </source>
</evidence>
<comment type="function">
    <text evidence="3">May play the central regulatory role in sporulation. It may be an element of the effector pathway responsible for the activation of sporulation genes in response to nutritional stress. Spo0A may act in concert with spo0H (a sigma factor) to control the expression of some genes that are critical to the sporulation process.</text>
</comment>
<evidence type="ECO:0000256" key="1">
    <source>
        <dbReference type="ARBA" id="ARBA00018672"/>
    </source>
</evidence>
<dbReference type="Pfam" id="PF00072">
    <property type="entry name" value="Response_reg"/>
    <property type="match status" value="1"/>
</dbReference>
<dbReference type="GO" id="GO:0000160">
    <property type="term" value="P:phosphorelay signal transduction system"/>
    <property type="evidence" value="ECO:0007669"/>
    <property type="project" value="InterPro"/>
</dbReference>
<evidence type="ECO:0000313" key="7">
    <source>
        <dbReference type="Proteomes" id="UP000182321"/>
    </source>
</evidence>
<dbReference type="SUPFAM" id="SSF52172">
    <property type="entry name" value="CheY-like"/>
    <property type="match status" value="1"/>
</dbReference>
<evidence type="ECO:0000313" key="6">
    <source>
        <dbReference type="EMBL" id="SEK22533.1"/>
    </source>
</evidence>
<dbReference type="Gene3D" id="3.40.50.2300">
    <property type="match status" value="1"/>
</dbReference>
<feature type="modified residue" description="4-aspartylphosphate" evidence="4">
    <location>
        <position position="192"/>
    </location>
</feature>
<dbReference type="InterPro" id="IPR011006">
    <property type="entry name" value="CheY-like_superfamily"/>
</dbReference>
<gene>
    <name evidence="6" type="ORF">SAMN02910377_00376</name>
</gene>
<dbReference type="PROSITE" id="PS50110">
    <property type="entry name" value="RESPONSE_REGULATORY"/>
    <property type="match status" value="1"/>
</dbReference>
<dbReference type="Proteomes" id="UP000182321">
    <property type="component" value="Unassembled WGS sequence"/>
</dbReference>
<keyword evidence="2 4" id="KW-0597">Phosphoprotein</keyword>
<name>A0A1H7F8S7_9FIRM</name>
<feature type="domain" description="Response regulatory" evidence="5">
    <location>
        <begin position="142"/>
        <end position="259"/>
    </location>
</feature>
<protein>
    <recommendedName>
        <fullName evidence="1">Stage 0 sporulation protein A homolog</fullName>
    </recommendedName>
</protein>
<dbReference type="InterPro" id="IPR050595">
    <property type="entry name" value="Bact_response_regulator"/>
</dbReference>
<organism evidence="6 7">
    <name type="scientific">Pseudobutyrivibrio ruminis</name>
    <dbReference type="NCBI Taxonomy" id="46206"/>
    <lineage>
        <taxon>Bacteria</taxon>
        <taxon>Bacillati</taxon>
        <taxon>Bacillota</taxon>
        <taxon>Clostridia</taxon>
        <taxon>Lachnospirales</taxon>
        <taxon>Lachnospiraceae</taxon>
        <taxon>Pseudobutyrivibrio</taxon>
    </lineage>
</organism>
<dbReference type="EMBL" id="FNZX01000003">
    <property type="protein sequence ID" value="SEK22533.1"/>
    <property type="molecule type" value="Genomic_DNA"/>
</dbReference>
<accession>A0A1H7F8S7</accession>
<evidence type="ECO:0000256" key="4">
    <source>
        <dbReference type="PROSITE-ProRule" id="PRU00169"/>
    </source>
</evidence>
<sequence>MDYGFSNEKQSKVAIISSKSSFSVMGIQKKLQESGIEGVPVRPSIFQIEEAIEESEPIIYYLDDEIYTPSGEDFLNEMRKLCLEQERLLILVGEEAEYEKATEIIPKSAIVGWFNRPVDMDALLETLEKALGGEIKPARQRHILIVDDDATYMRMLHEWMKDRYQITMLDAGTKAIHWLMDNSQNVDLILLDCEMPSMDGPTVFRMLKEDPGSRNIPVMFLTGKSDRDMVIRAVGLGPEDYILKSIDKKELMDKLEDFFGRLKTMEDSDQEEVSDGKTGVVF</sequence>